<reference evidence="2" key="2">
    <citation type="submission" date="2021-04" db="EMBL/GenBank/DDBJ databases">
        <authorList>
            <person name="Gilroy R."/>
        </authorList>
    </citation>
    <scope>NUCLEOTIDE SEQUENCE</scope>
    <source>
        <strain evidence="2">ChiGjej6B6-14162</strain>
    </source>
</reference>
<feature type="chain" id="PRO_5039242825" evidence="1">
    <location>
        <begin position="23"/>
        <end position="340"/>
    </location>
</feature>
<evidence type="ECO:0000313" key="2">
    <source>
        <dbReference type="EMBL" id="HIX74360.1"/>
    </source>
</evidence>
<gene>
    <name evidence="2" type="ORF">H9977_04930</name>
</gene>
<dbReference type="AlphaFoldDB" id="A0A9D1XAC9"/>
<proteinExistence type="predicted"/>
<feature type="signal peptide" evidence="1">
    <location>
        <begin position="1"/>
        <end position="22"/>
    </location>
</feature>
<sequence>MKKSILYLLAILFTTCCVTSCGDDDENKTTNGGEETWKELSKTYENDNLKLTMGETGLTAAGKNVKFDAQSATEGKITLTNVLPETASLEITTTMQEADGVYSFTGEAEANSNCKVAVNGTIKDGVLSVVFNRTLSGSLVGDWSLVYNNNVAGIYTNIATGNAQIDQLINSMAGPVVGQLLAQKVEAVKVNLPENGVFNVAWRKTGASEDQSLSAVASMVVLPYTILDGKFVLALDKNYMTLLSSLLESKLAELGLSMDQMTAMLTDLGGYYGVALNVKEEGNTTTFYADKTLLSPVLTIITPILSEKVPENLKPIIEQILPALSNAETLDLGLTFQKAE</sequence>
<accession>A0A9D1XAC9</accession>
<keyword evidence="1" id="KW-0732">Signal</keyword>
<organism evidence="2 3">
    <name type="scientific">Candidatus Parabacteroides intestinipullorum</name>
    <dbReference type="NCBI Taxonomy" id="2838723"/>
    <lineage>
        <taxon>Bacteria</taxon>
        <taxon>Pseudomonadati</taxon>
        <taxon>Bacteroidota</taxon>
        <taxon>Bacteroidia</taxon>
        <taxon>Bacteroidales</taxon>
        <taxon>Tannerellaceae</taxon>
        <taxon>Parabacteroides</taxon>
    </lineage>
</organism>
<dbReference type="EMBL" id="DXEL01000037">
    <property type="protein sequence ID" value="HIX74360.1"/>
    <property type="molecule type" value="Genomic_DNA"/>
</dbReference>
<name>A0A9D1XAC9_9BACT</name>
<comment type="caution">
    <text evidence="2">The sequence shown here is derived from an EMBL/GenBank/DDBJ whole genome shotgun (WGS) entry which is preliminary data.</text>
</comment>
<evidence type="ECO:0000256" key="1">
    <source>
        <dbReference type="SAM" id="SignalP"/>
    </source>
</evidence>
<protein>
    <submittedName>
        <fullName evidence="2">DUF4925 domain-containing protein</fullName>
    </submittedName>
</protein>
<reference evidence="2" key="1">
    <citation type="journal article" date="2021" name="PeerJ">
        <title>Extensive microbial diversity within the chicken gut microbiome revealed by metagenomics and culture.</title>
        <authorList>
            <person name="Gilroy R."/>
            <person name="Ravi A."/>
            <person name="Getino M."/>
            <person name="Pursley I."/>
            <person name="Horton D.L."/>
            <person name="Alikhan N.F."/>
            <person name="Baker D."/>
            <person name="Gharbi K."/>
            <person name="Hall N."/>
            <person name="Watson M."/>
            <person name="Adriaenssens E.M."/>
            <person name="Foster-Nyarko E."/>
            <person name="Jarju S."/>
            <person name="Secka A."/>
            <person name="Antonio M."/>
            <person name="Oren A."/>
            <person name="Chaudhuri R.R."/>
            <person name="La Ragione R."/>
            <person name="Hildebrand F."/>
            <person name="Pallen M.J."/>
        </authorList>
    </citation>
    <scope>NUCLEOTIDE SEQUENCE</scope>
    <source>
        <strain evidence="2">ChiGjej6B6-14162</strain>
    </source>
</reference>
<dbReference type="Proteomes" id="UP000886740">
    <property type="component" value="Unassembled WGS sequence"/>
</dbReference>
<evidence type="ECO:0000313" key="3">
    <source>
        <dbReference type="Proteomes" id="UP000886740"/>
    </source>
</evidence>